<proteinExistence type="predicted"/>
<accession>A0AAW0AJQ3</accession>
<reference evidence="2 3" key="1">
    <citation type="journal article" date="2024" name="J Genomics">
        <title>Draft genome sequencing and assembly of Favolaschia claudopus CIRM-BRFM 2984 isolated from oak limbs.</title>
        <authorList>
            <person name="Navarro D."/>
            <person name="Drula E."/>
            <person name="Chaduli D."/>
            <person name="Cazenave R."/>
            <person name="Ahrendt S."/>
            <person name="Wang J."/>
            <person name="Lipzen A."/>
            <person name="Daum C."/>
            <person name="Barry K."/>
            <person name="Grigoriev I.V."/>
            <person name="Favel A."/>
            <person name="Rosso M.N."/>
            <person name="Martin F."/>
        </authorList>
    </citation>
    <scope>NUCLEOTIDE SEQUENCE [LARGE SCALE GENOMIC DNA]</scope>
    <source>
        <strain evidence="2 3">CIRM-BRFM 2984</strain>
    </source>
</reference>
<evidence type="ECO:0008006" key="4">
    <source>
        <dbReference type="Google" id="ProtNLM"/>
    </source>
</evidence>
<gene>
    <name evidence="2" type="ORF">R3P38DRAFT_3277747</name>
</gene>
<name>A0AAW0AJQ3_9AGAR</name>
<organism evidence="2 3">
    <name type="scientific">Favolaschia claudopus</name>
    <dbReference type="NCBI Taxonomy" id="2862362"/>
    <lineage>
        <taxon>Eukaryota</taxon>
        <taxon>Fungi</taxon>
        <taxon>Dikarya</taxon>
        <taxon>Basidiomycota</taxon>
        <taxon>Agaricomycotina</taxon>
        <taxon>Agaricomycetes</taxon>
        <taxon>Agaricomycetidae</taxon>
        <taxon>Agaricales</taxon>
        <taxon>Marasmiineae</taxon>
        <taxon>Mycenaceae</taxon>
        <taxon>Favolaschia</taxon>
    </lineage>
</organism>
<evidence type="ECO:0000313" key="2">
    <source>
        <dbReference type="EMBL" id="KAK7013416.1"/>
    </source>
</evidence>
<protein>
    <recommendedName>
        <fullName evidence="4">Gag-like protein</fullName>
    </recommendedName>
</protein>
<dbReference type="Proteomes" id="UP001362999">
    <property type="component" value="Unassembled WGS sequence"/>
</dbReference>
<evidence type="ECO:0000256" key="1">
    <source>
        <dbReference type="SAM" id="MobiDB-lite"/>
    </source>
</evidence>
<dbReference type="AlphaFoldDB" id="A0AAW0AJQ3"/>
<keyword evidence="3" id="KW-1185">Reference proteome</keyword>
<feature type="region of interest" description="Disordered" evidence="1">
    <location>
        <begin position="69"/>
        <end position="96"/>
    </location>
</feature>
<dbReference type="EMBL" id="JAWWNJ010000059">
    <property type="protein sequence ID" value="KAK7013416.1"/>
    <property type="molecule type" value="Genomic_DNA"/>
</dbReference>
<evidence type="ECO:0000313" key="3">
    <source>
        <dbReference type="Proteomes" id="UP001362999"/>
    </source>
</evidence>
<sequence>MSKSKDKNKFLAAISTDSRPRPTTRKIKAAAEAVQLAAVSADNSAATSSSTTVTAVAATTSPVLPPFPISPVAVDHPPAPSKPPLERAGRTTQSKQLQADALRAKKEFLSGSRWLHSSGAITQEFWKVLSAIQERLVNHVTIVRNHVAKTEKALSYAAVAAAAAAKSPAPSVPKPKPPPLPSPSDERILVRFDDDVPSLFSAPYSEIVATVNKHLVSLSLPSVLYATKQNDSSIFLVPASAADTQVLDKEWSRWGPTIFPGSRIAPVALHSHLQVNGILFRDVTDMRELKREFELRNPDLGPVTGLPTWVNRPPSETQAAAISASGRKPKLAGSVYFLLQSRDKVDLALSRGRIVLCSTSPTVARGFPHLRISQCWGCYKYGHTKARCNVKTPSCAVCAKPVGDHSPTTPCSGPVACLNCGGKHRADSYSCPKRKELLVTLAGRMKDLHESLDKSSIHPLPFIQQHAH</sequence>
<comment type="caution">
    <text evidence="2">The sequence shown here is derived from an EMBL/GenBank/DDBJ whole genome shotgun (WGS) entry which is preliminary data.</text>
</comment>
<feature type="region of interest" description="Disordered" evidence="1">
    <location>
        <begin position="1"/>
        <end position="24"/>
    </location>
</feature>